<name>A0A158D2X2_9BURK</name>
<reference evidence="2" key="1">
    <citation type="submission" date="2016-01" db="EMBL/GenBank/DDBJ databases">
        <authorList>
            <person name="Peeters C."/>
        </authorList>
    </citation>
    <scope>NUCLEOTIDE SEQUENCE [LARGE SCALE GENOMIC DNA]</scope>
    <source>
        <strain evidence="2">LMG 29323</strain>
    </source>
</reference>
<evidence type="ECO:0000313" key="2">
    <source>
        <dbReference type="EMBL" id="SAK88962.1"/>
    </source>
</evidence>
<dbReference type="Pfam" id="PF03476">
    <property type="entry name" value="MOSC_N"/>
    <property type="match status" value="1"/>
</dbReference>
<feature type="domain" description="MOSC" evidence="1">
    <location>
        <begin position="99"/>
        <end position="255"/>
    </location>
</feature>
<dbReference type="InterPro" id="IPR005302">
    <property type="entry name" value="MoCF_Sase_C"/>
</dbReference>
<evidence type="ECO:0000313" key="3">
    <source>
        <dbReference type="Proteomes" id="UP000054911"/>
    </source>
</evidence>
<dbReference type="STRING" id="1777141.AWB80_06215"/>
<sequence length="264" mass="29312">MFVASLHRYPVKGLSPEELPSVELKSSQGFPLDRAFAITDGSFQFDPKNPVAQPKTKFLVLAKYERLANLKTKYSSESGRLEIAYKGLARVYDLSRKSDRVDVALFTKNFLDVTLPGEPELINAPGHQFTDVSVHSASLMRSISLINLATVRDLQQRVGVFLDPLRFRANLYFDDAPASSELEWLGREITIGTVKLRIARRTKRCPATSVNPETGERNINVPIAIREYVQHGDLGVYAEVLEGGTLTPRDSMHLEAQTVSPGGP</sequence>
<dbReference type="PROSITE" id="PS51340">
    <property type="entry name" value="MOSC"/>
    <property type="match status" value="1"/>
</dbReference>
<organism evidence="2 3">
    <name type="scientific">Caballeronia pedi</name>
    <dbReference type="NCBI Taxonomy" id="1777141"/>
    <lineage>
        <taxon>Bacteria</taxon>
        <taxon>Pseudomonadati</taxon>
        <taxon>Pseudomonadota</taxon>
        <taxon>Betaproteobacteria</taxon>
        <taxon>Burkholderiales</taxon>
        <taxon>Burkholderiaceae</taxon>
        <taxon>Caballeronia</taxon>
    </lineage>
</organism>
<dbReference type="GO" id="GO:0003824">
    <property type="term" value="F:catalytic activity"/>
    <property type="evidence" value="ECO:0007669"/>
    <property type="project" value="InterPro"/>
</dbReference>
<comment type="caution">
    <text evidence="2">The sequence shown here is derived from an EMBL/GenBank/DDBJ whole genome shotgun (WGS) entry which is preliminary data.</text>
</comment>
<dbReference type="InterPro" id="IPR005303">
    <property type="entry name" value="MOCOS_middle"/>
</dbReference>
<keyword evidence="3" id="KW-1185">Reference proteome</keyword>
<dbReference type="EMBL" id="FCOE02000030">
    <property type="protein sequence ID" value="SAK88962.1"/>
    <property type="molecule type" value="Genomic_DNA"/>
</dbReference>
<accession>A0A158D2X2</accession>
<dbReference type="Proteomes" id="UP000054911">
    <property type="component" value="Unassembled WGS sequence"/>
</dbReference>
<evidence type="ECO:0000259" key="1">
    <source>
        <dbReference type="PROSITE" id="PS51340"/>
    </source>
</evidence>
<dbReference type="SUPFAM" id="SSF50800">
    <property type="entry name" value="PK beta-barrel domain-like"/>
    <property type="match status" value="1"/>
</dbReference>
<proteinExistence type="predicted"/>
<dbReference type="OrthoDB" id="581532at2"/>
<gene>
    <name evidence="2" type="ORF">AWB80_06215</name>
</gene>
<dbReference type="Pfam" id="PF03473">
    <property type="entry name" value="MOSC"/>
    <property type="match status" value="1"/>
</dbReference>
<dbReference type="InterPro" id="IPR011037">
    <property type="entry name" value="Pyrv_Knase-like_insert_dom_sf"/>
</dbReference>
<dbReference type="Gene3D" id="2.40.33.20">
    <property type="entry name" value="PK beta-barrel domain-like"/>
    <property type="match status" value="1"/>
</dbReference>
<dbReference type="AlphaFoldDB" id="A0A158D2X2"/>
<dbReference type="GO" id="GO:0030170">
    <property type="term" value="F:pyridoxal phosphate binding"/>
    <property type="evidence" value="ECO:0007669"/>
    <property type="project" value="InterPro"/>
</dbReference>
<protein>
    <submittedName>
        <fullName evidence="2">MOSC domain protein</fullName>
    </submittedName>
</protein>
<dbReference type="GO" id="GO:0030151">
    <property type="term" value="F:molybdenum ion binding"/>
    <property type="evidence" value="ECO:0007669"/>
    <property type="project" value="InterPro"/>
</dbReference>